<feature type="compositionally biased region" description="Low complexity" evidence="2">
    <location>
        <begin position="364"/>
        <end position="376"/>
    </location>
</feature>
<comment type="similarity">
    <text evidence="1">Belongs to the pectinacetylesterase family. Notum subfamily.</text>
</comment>
<evidence type="ECO:0000256" key="1">
    <source>
        <dbReference type="ARBA" id="ARBA00010213"/>
    </source>
</evidence>
<comment type="caution">
    <text evidence="4">The sequence shown here is derived from an EMBL/GenBank/DDBJ whole genome shotgun (WGS) entry which is preliminary data.</text>
</comment>
<dbReference type="Proteomes" id="UP001162156">
    <property type="component" value="Unassembled WGS sequence"/>
</dbReference>
<dbReference type="PANTHER" id="PTHR21562:SF122">
    <property type="entry name" value="PALMITOLEOYL-PROTEIN CARBOXYLESTERASE NOTUM"/>
    <property type="match status" value="1"/>
</dbReference>
<feature type="signal peptide" evidence="3">
    <location>
        <begin position="1"/>
        <end position="16"/>
    </location>
</feature>
<feature type="chain" id="PRO_5043776380" description="Palmitoleoyl-protein carboxylesterase NOTUM" evidence="3">
    <location>
        <begin position="17"/>
        <end position="534"/>
    </location>
</feature>
<sequence>MVIFQIISLCLGICAAFPNTVSDVTMEQPIYTNTIQRFIQNPDQVSSKGSEVRALKKVFLSNRSITCNDGSQAGFYLRKSHTSKKWIIFLEGGWYCYDHHSCRNRWLRQRHYMTSSQWPETRDVGGILSPNIEENPFWWNVNHVFVPYCTSDSWSGSRPASPNHMFSFMGSSVVRQVVRDLVPLGLENSTDLLLTGSSAGGTGVMINLDFVQELLHEEMLLQQIHVRGVTDSGWFLDRTPYAPTNKPAVEAIRKGMEMWQGKVPRRCREEYLSEPWRCYFGYRIYPSLKTELFVFQWLFDEAQMDADNVDDISIAEALHCWEQKNNRRRLKRLKSAKMYADQPKLMNKYAKKHSDSIHLENVLSTNSSNSNASNATEQINKRRRRRKHKKNRKGKKKERYHLSWLARLPSVVQMIVNRLRENNQNNDNRTVPITSNTLSSLDRRLSRSVLHTQRRPNGRRCAHRRLERCSWPQCNHSCPRLHNPFTGEEMDFIELLKSFGLDMESVADALGIDMQTLNNMDHSELLNLLTQQSN</sequence>
<dbReference type="PANTHER" id="PTHR21562">
    <property type="entry name" value="NOTUM-RELATED"/>
    <property type="match status" value="1"/>
</dbReference>
<evidence type="ECO:0000313" key="4">
    <source>
        <dbReference type="EMBL" id="KAJ8932873.1"/>
    </source>
</evidence>
<keyword evidence="5" id="KW-1185">Reference proteome</keyword>
<feature type="compositionally biased region" description="Basic residues" evidence="2">
    <location>
        <begin position="381"/>
        <end position="399"/>
    </location>
</feature>
<evidence type="ECO:0000256" key="3">
    <source>
        <dbReference type="SAM" id="SignalP"/>
    </source>
</evidence>
<dbReference type="InterPro" id="IPR004963">
    <property type="entry name" value="PAE/NOTUM"/>
</dbReference>
<reference evidence="4" key="1">
    <citation type="journal article" date="2023" name="Insect Mol. Biol.">
        <title>Genome sequencing provides insights into the evolution of gene families encoding plant cell wall-degrading enzymes in longhorned beetles.</title>
        <authorList>
            <person name="Shin N.R."/>
            <person name="Okamura Y."/>
            <person name="Kirsch R."/>
            <person name="Pauchet Y."/>
        </authorList>
    </citation>
    <scope>NUCLEOTIDE SEQUENCE</scope>
    <source>
        <strain evidence="4">RBIC_L_NR</strain>
    </source>
</reference>
<evidence type="ECO:0000313" key="5">
    <source>
        <dbReference type="Proteomes" id="UP001162156"/>
    </source>
</evidence>
<protein>
    <recommendedName>
        <fullName evidence="6">Palmitoleoyl-protein carboxylesterase NOTUM</fullName>
    </recommendedName>
</protein>
<dbReference type="EMBL" id="JANEYF010003954">
    <property type="protein sequence ID" value="KAJ8932873.1"/>
    <property type="molecule type" value="Genomic_DNA"/>
</dbReference>
<dbReference type="GO" id="GO:0016787">
    <property type="term" value="F:hydrolase activity"/>
    <property type="evidence" value="ECO:0007669"/>
    <property type="project" value="InterPro"/>
</dbReference>
<name>A0AAV8X1K3_9CUCU</name>
<dbReference type="Pfam" id="PF03283">
    <property type="entry name" value="PAE"/>
    <property type="match status" value="1"/>
</dbReference>
<feature type="region of interest" description="Disordered" evidence="2">
    <location>
        <begin position="362"/>
        <end position="399"/>
    </location>
</feature>
<evidence type="ECO:0008006" key="6">
    <source>
        <dbReference type="Google" id="ProtNLM"/>
    </source>
</evidence>
<evidence type="ECO:0000256" key="2">
    <source>
        <dbReference type="SAM" id="MobiDB-lite"/>
    </source>
</evidence>
<keyword evidence="3" id="KW-0732">Signal</keyword>
<organism evidence="4 5">
    <name type="scientific">Rhamnusium bicolor</name>
    <dbReference type="NCBI Taxonomy" id="1586634"/>
    <lineage>
        <taxon>Eukaryota</taxon>
        <taxon>Metazoa</taxon>
        <taxon>Ecdysozoa</taxon>
        <taxon>Arthropoda</taxon>
        <taxon>Hexapoda</taxon>
        <taxon>Insecta</taxon>
        <taxon>Pterygota</taxon>
        <taxon>Neoptera</taxon>
        <taxon>Endopterygota</taxon>
        <taxon>Coleoptera</taxon>
        <taxon>Polyphaga</taxon>
        <taxon>Cucujiformia</taxon>
        <taxon>Chrysomeloidea</taxon>
        <taxon>Cerambycidae</taxon>
        <taxon>Lepturinae</taxon>
        <taxon>Rhagiini</taxon>
        <taxon>Rhamnusium</taxon>
    </lineage>
</organism>
<gene>
    <name evidence="4" type="ORF">NQ314_014353</name>
</gene>
<accession>A0AAV8X1K3</accession>
<proteinExistence type="inferred from homology"/>
<dbReference type="AlphaFoldDB" id="A0AAV8X1K3"/>